<dbReference type="SUPFAM" id="SSF55729">
    <property type="entry name" value="Acyl-CoA N-acyltransferases (Nat)"/>
    <property type="match status" value="1"/>
</dbReference>
<organism evidence="1 2">
    <name type="scientific">Winogradskyella aurantia</name>
    <dbReference type="NCBI Taxonomy" id="1915063"/>
    <lineage>
        <taxon>Bacteria</taxon>
        <taxon>Pseudomonadati</taxon>
        <taxon>Bacteroidota</taxon>
        <taxon>Flavobacteriia</taxon>
        <taxon>Flavobacteriales</taxon>
        <taxon>Flavobacteriaceae</taxon>
        <taxon>Winogradskyella</taxon>
    </lineage>
</organism>
<dbReference type="Gene3D" id="3.40.630.30">
    <property type="match status" value="1"/>
</dbReference>
<proteinExistence type="predicted"/>
<comment type="caution">
    <text evidence="1">The sequence shown here is derived from an EMBL/GenBank/DDBJ whole genome shotgun (WGS) entry which is preliminary data.</text>
</comment>
<evidence type="ECO:0000313" key="1">
    <source>
        <dbReference type="EMBL" id="OZV69023.1"/>
    </source>
</evidence>
<sequence length="317" mass="37224">MAKYHVSIYTKERKTQWDTLVKASPEATFLFRRDFMEYHQHQFLDYSIMVFDNEVLLAVLPANRVGETVFSHQGLTYGGFVFKPDLSFIEIDDILSSVLEFLARHGIKSLDIKITPEFYQTENTRHIIRCLKNLNVERYRKDRIFAVNYAKPFTIHKTKMKHFNKNQDKGFLIEEVNDFGLFWTEVLIPRLAEKHNTTPVHTLSEIELLKARFKNEVKQFNIYLKDELLAGITIFDKGRIVKSQYGATTKLGEKERALEYLFLSLIFKFQTEGKHFFSMGTVRDTAKPLGYNKGLLRQKKELGCLEYNQDFYKITLA</sequence>
<name>A0A265UUM1_9FLAO</name>
<dbReference type="EMBL" id="NGJN01000003">
    <property type="protein sequence ID" value="OZV69023.1"/>
    <property type="molecule type" value="Genomic_DNA"/>
</dbReference>
<dbReference type="Proteomes" id="UP000216840">
    <property type="component" value="Unassembled WGS sequence"/>
</dbReference>
<keyword evidence="2" id="KW-1185">Reference proteome</keyword>
<dbReference type="AlphaFoldDB" id="A0A265UUM1"/>
<dbReference type="RefSeq" id="WP_094967794.1">
    <property type="nucleotide sequence ID" value="NZ_NGJN01000003.1"/>
</dbReference>
<gene>
    <name evidence="1" type="ORF">CA834_06055</name>
</gene>
<protein>
    <recommendedName>
        <fullName evidence="3">FemAB family protein</fullName>
    </recommendedName>
</protein>
<dbReference type="OrthoDB" id="9808687at2"/>
<reference evidence="1 2" key="1">
    <citation type="submission" date="2017-05" db="EMBL/GenBank/DDBJ databases">
        <title>The draft genome sequence of Idiomarina salinarum WNB302.</title>
        <authorList>
            <person name="Sun Y."/>
            <person name="Chen B."/>
            <person name="Du Z."/>
        </authorList>
    </citation>
    <scope>NUCLEOTIDE SEQUENCE [LARGE SCALE GENOMIC DNA]</scope>
    <source>
        <strain evidence="1 2">WNB302</strain>
    </source>
</reference>
<evidence type="ECO:0008006" key="3">
    <source>
        <dbReference type="Google" id="ProtNLM"/>
    </source>
</evidence>
<accession>A0A265UUM1</accession>
<dbReference type="InterPro" id="IPR016181">
    <property type="entry name" value="Acyl_CoA_acyltransferase"/>
</dbReference>
<evidence type="ECO:0000313" key="2">
    <source>
        <dbReference type="Proteomes" id="UP000216840"/>
    </source>
</evidence>